<feature type="domain" description="NmrA-like" evidence="1">
    <location>
        <begin position="2"/>
        <end position="228"/>
    </location>
</feature>
<dbReference type="PANTHER" id="PTHR43162">
    <property type="match status" value="1"/>
</dbReference>
<dbReference type="Gene3D" id="3.40.50.720">
    <property type="entry name" value="NAD(P)-binding Rossmann-like Domain"/>
    <property type="match status" value="1"/>
</dbReference>
<protein>
    <submittedName>
        <fullName evidence="2">NmrA family NAD(P)-binding protein</fullName>
    </submittedName>
</protein>
<evidence type="ECO:0000313" key="2">
    <source>
        <dbReference type="EMBL" id="GAA4260767.1"/>
    </source>
</evidence>
<proteinExistence type="predicted"/>
<evidence type="ECO:0000259" key="1">
    <source>
        <dbReference type="Pfam" id="PF05368"/>
    </source>
</evidence>
<accession>A0ABP8DPL8</accession>
<dbReference type="Proteomes" id="UP001500620">
    <property type="component" value="Unassembled WGS sequence"/>
</dbReference>
<dbReference type="EMBL" id="BAABAT010000042">
    <property type="protein sequence ID" value="GAA4260767.1"/>
    <property type="molecule type" value="Genomic_DNA"/>
</dbReference>
<dbReference type="Pfam" id="PF05368">
    <property type="entry name" value="NmrA"/>
    <property type="match status" value="1"/>
</dbReference>
<comment type="caution">
    <text evidence="2">The sequence shown here is derived from an EMBL/GenBank/DDBJ whole genome shotgun (WGS) entry which is preliminary data.</text>
</comment>
<gene>
    <name evidence="2" type="ORF">GCM10022255_090700</name>
</gene>
<dbReference type="InterPro" id="IPR051604">
    <property type="entry name" value="Ergot_Alk_Oxidoreductase"/>
</dbReference>
<reference evidence="3" key="1">
    <citation type="journal article" date="2019" name="Int. J. Syst. Evol. Microbiol.">
        <title>The Global Catalogue of Microorganisms (GCM) 10K type strain sequencing project: providing services to taxonomists for standard genome sequencing and annotation.</title>
        <authorList>
            <consortium name="The Broad Institute Genomics Platform"/>
            <consortium name="The Broad Institute Genome Sequencing Center for Infectious Disease"/>
            <person name="Wu L."/>
            <person name="Ma J."/>
        </authorList>
    </citation>
    <scope>NUCLEOTIDE SEQUENCE [LARGE SCALE GENOMIC DNA]</scope>
    <source>
        <strain evidence="3">JCM 17441</strain>
    </source>
</reference>
<name>A0ABP8DPL8_9ACTN</name>
<sequence length="295" mass="32330">MASNILITGASGKTGGYAAKTLLEHGHHVRALVRRTDKRSDRLATVGAEIVVADLLDLDAVSKAARGIDAVYLTYPIAPGLIEASAILLQAAEENNVSAIVNMSQISARRDAVSAAARQHWIAERLLDHFSGGVTHIRPTFFAEWLVNFFDVETGELRLPFADGRHAPIAAEDQGRVIAALLADPQQHAGKIYPLYGAVEMNHHQIAEAMTHVLGRTVSYVPISLDEFHADLEKRGLDPHFMQHLIAVAVDYRNGIFAGVNNNVEDLTGRAPLTVEAFTERNKHYLDGTTDWYNR</sequence>
<dbReference type="InterPro" id="IPR036291">
    <property type="entry name" value="NAD(P)-bd_dom_sf"/>
</dbReference>
<keyword evidence="3" id="KW-1185">Reference proteome</keyword>
<dbReference type="SUPFAM" id="SSF51735">
    <property type="entry name" value="NAD(P)-binding Rossmann-fold domains"/>
    <property type="match status" value="1"/>
</dbReference>
<dbReference type="InterPro" id="IPR008030">
    <property type="entry name" value="NmrA-like"/>
</dbReference>
<dbReference type="RefSeq" id="WP_345137667.1">
    <property type="nucleotide sequence ID" value="NZ_BAABAT010000042.1"/>
</dbReference>
<dbReference type="PANTHER" id="PTHR43162:SF1">
    <property type="entry name" value="PRESTALK A DIFFERENTIATION PROTEIN A"/>
    <property type="match status" value="1"/>
</dbReference>
<dbReference type="Gene3D" id="3.90.25.10">
    <property type="entry name" value="UDP-galactose 4-epimerase, domain 1"/>
    <property type="match status" value="1"/>
</dbReference>
<evidence type="ECO:0000313" key="3">
    <source>
        <dbReference type="Proteomes" id="UP001500620"/>
    </source>
</evidence>
<organism evidence="2 3">
    <name type="scientific">Dactylosporangium darangshiense</name>
    <dbReference type="NCBI Taxonomy" id="579108"/>
    <lineage>
        <taxon>Bacteria</taxon>
        <taxon>Bacillati</taxon>
        <taxon>Actinomycetota</taxon>
        <taxon>Actinomycetes</taxon>
        <taxon>Micromonosporales</taxon>
        <taxon>Micromonosporaceae</taxon>
        <taxon>Dactylosporangium</taxon>
    </lineage>
</organism>